<protein>
    <submittedName>
        <fullName evidence="2">YqaJ domain-containing protein</fullName>
    </submittedName>
</protein>
<feature type="non-terminal residue" evidence="2">
    <location>
        <position position="1"/>
    </location>
</feature>
<dbReference type="PANTHER" id="PTHR46609:SF8">
    <property type="entry name" value="YQAJ VIRAL RECOMBINASE DOMAIN-CONTAINING PROTEIN"/>
    <property type="match status" value="1"/>
</dbReference>
<evidence type="ECO:0000259" key="1">
    <source>
        <dbReference type="Pfam" id="PF09588"/>
    </source>
</evidence>
<dbReference type="InterPro" id="IPR051703">
    <property type="entry name" value="NF-kappa-B_Signaling_Reg"/>
</dbReference>
<feature type="domain" description="YqaJ viral recombinase" evidence="1">
    <location>
        <begin position="162"/>
        <end position="281"/>
    </location>
</feature>
<sequence length="362" mass="41242">YIPRTPIEELDERSCTDLPQQWGKLGQAASKYLHKPVPVGEFCHVFPITSVYDKSLPNDISEDLQQEIRSYFLQRIPNSAFAMNHVGRIEPLSKCLPTLSASVVKLIETFITSYNSCMENSCFSSHICDPSDISFYYSKVDVAKAQAIEICFKTKEQNGPYWKKIRQIRITGTSAYGFFTKSKSKTAKKDWDSKIKSVLFSNFSGNAATRYGILNENKAIATFEEKYEISIIKLGFLININCPWLGISPDGFIEKLNEYVLIEIKCPIAGKKFSGSDLIIKLKYIKISNECKLTLNKNHSYYGQIQLGLLLCNLKMAYLVIYASVDNSIIVIDVHFDPVFSKQMFTHLTDVYFKHVLPYINQ</sequence>
<dbReference type="InterPro" id="IPR011335">
    <property type="entry name" value="Restrct_endonuc-II-like"/>
</dbReference>
<name>A0A6G0XXE8_APHCR</name>
<keyword evidence="3" id="KW-1185">Reference proteome</keyword>
<dbReference type="CDD" id="cd22343">
    <property type="entry name" value="PDDEXK_lambda_exonuclease-like"/>
    <property type="match status" value="1"/>
</dbReference>
<dbReference type="SUPFAM" id="SSF52980">
    <property type="entry name" value="Restriction endonuclease-like"/>
    <property type="match status" value="1"/>
</dbReference>
<dbReference type="GO" id="GO:0006281">
    <property type="term" value="P:DNA repair"/>
    <property type="evidence" value="ECO:0007669"/>
    <property type="project" value="UniProtKB-ARBA"/>
</dbReference>
<dbReference type="InterPro" id="IPR019080">
    <property type="entry name" value="YqaJ_viral_recombinase"/>
</dbReference>
<dbReference type="Pfam" id="PF09588">
    <property type="entry name" value="YqaJ"/>
    <property type="match status" value="1"/>
</dbReference>
<evidence type="ECO:0000313" key="2">
    <source>
        <dbReference type="EMBL" id="KAF0745171.1"/>
    </source>
</evidence>
<feature type="non-terminal residue" evidence="2">
    <location>
        <position position="362"/>
    </location>
</feature>
<dbReference type="OrthoDB" id="8045616at2759"/>
<dbReference type="AlphaFoldDB" id="A0A6G0XXE8"/>
<dbReference type="Proteomes" id="UP000478052">
    <property type="component" value="Unassembled WGS sequence"/>
</dbReference>
<dbReference type="PANTHER" id="PTHR46609">
    <property type="entry name" value="EXONUCLEASE, PHAGE-TYPE/RECB, C-TERMINAL DOMAIN-CONTAINING PROTEIN"/>
    <property type="match status" value="1"/>
</dbReference>
<reference evidence="2 3" key="1">
    <citation type="submission" date="2019-08" db="EMBL/GenBank/DDBJ databases">
        <title>Whole genome of Aphis craccivora.</title>
        <authorList>
            <person name="Voronova N.V."/>
            <person name="Shulinski R.S."/>
            <person name="Bandarenka Y.V."/>
            <person name="Zhorov D.G."/>
            <person name="Warner D."/>
        </authorList>
    </citation>
    <scope>NUCLEOTIDE SEQUENCE [LARGE SCALE GENOMIC DNA]</scope>
    <source>
        <strain evidence="2">180601</strain>
        <tissue evidence="2">Whole Body</tissue>
    </source>
</reference>
<dbReference type="EMBL" id="VUJU01007472">
    <property type="protein sequence ID" value="KAF0745171.1"/>
    <property type="molecule type" value="Genomic_DNA"/>
</dbReference>
<organism evidence="2 3">
    <name type="scientific">Aphis craccivora</name>
    <name type="common">Cowpea aphid</name>
    <dbReference type="NCBI Taxonomy" id="307492"/>
    <lineage>
        <taxon>Eukaryota</taxon>
        <taxon>Metazoa</taxon>
        <taxon>Ecdysozoa</taxon>
        <taxon>Arthropoda</taxon>
        <taxon>Hexapoda</taxon>
        <taxon>Insecta</taxon>
        <taxon>Pterygota</taxon>
        <taxon>Neoptera</taxon>
        <taxon>Paraneoptera</taxon>
        <taxon>Hemiptera</taxon>
        <taxon>Sternorrhyncha</taxon>
        <taxon>Aphidomorpha</taxon>
        <taxon>Aphidoidea</taxon>
        <taxon>Aphididae</taxon>
        <taxon>Aphidini</taxon>
        <taxon>Aphis</taxon>
        <taxon>Aphis</taxon>
    </lineage>
</organism>
<accession>A0A6G0XXE8</accession>
<dbReference type="InterPro" id="IPR011604">
    <property type="entry name" value="PDDEXK-like_dom_sf"/>
</dbReference>
<evidence type="ECO:0000313" key="3">
    <source>
        <dbReference type="Proteomes" id="UP000478052"/>
    </source>
</evidence>
<comment type="caution">
    <text evidence="2">The sequence shown here is derived from an EMBL/GenBank/DDBJ whole genome shotgun (WGS) entry which is preliminary data.</text>
</comment>
<dbReference type="Gene3D" id="3.90.320.10">
    <property type="match status" value="1"/>
</dbReference>
<proteinExistence type="predicted"/>
<gene>
    <name evidence="2" type="ORF">FWK35_00023571</name>
</gene>